<dbReference type="Gene3D" id="1.20.58.2180">
    <property type="match status" value="1"/>
</dbReference>
<feature type="domain" description="Fe/B12 periplasmic-binding" evidence="1">
    <location>
        <begin position="38"/>
        <end position="313"/>
    </location>
</feature>
<dbReference type="SUPFAM" id="SSF53807">
    <property type="entry name" value="Helical backbone' metal receptor"/>
    <property type="match status" value="1"/>
</dbReference>
<organism evidence="2 3">
    <name type="scientific">Candidatus Campylobacter infans</name>
    <dbReference type="NCBI Taxonomy" id="2561898"/>
    <lineage>
        <taxon>Bacteria</taxon>
        <taxon>Pseudomonadati</taxon>
        <taxon>Campylobacterota</taxon>
        <taxon>Epsilonproteobacteria</taxon>
        <taxon>Campylobacterales</taxon>
        <taxon>Campylobacteraceae</taxon>
        <taxon>Campylobacter</taxon>
    </lineage>
</organism>
<dbReference type="PANTHER" id="PTHR30535:SF34">
    <property type="entry name" value="MOLYBDATE-BINDING PROTEIN MOLA"/>
    <property type="match status" value="1"/>
</dbReference>
<dbReference type="GO" id="GO:0071281">
    <property type="term" value="P:cellular response to iron ion"/>
    <property type="evidence" value="ECO:0007669"/>
    <property type="project" value="TreeGrafter"/>
</dbReference>
<dbReference type="Proteomes" id="UP000509414">
    <property type="component" value="Chromosome"/>
</dbReference>
<evidence type="ECO:0000313" key="3">
    <source>
        <dbReference type="Proteomes" id="UP000509414"/>
    </source>
</evidence>
<dbReference type="PANTHER" id="PTHR30535">
    <property type="entry name" value="VITAMIN B12-BINDING PROTEIN"/>
    <property type="match status" value="1"/>
</dbReference>
<dbReference type="Gene3D" id="3.40.50.1980">
    <property type="entry name" value="Nitrogenase molybdenum iron protein domain"/>
    <property type="match status" value="2"/>
</dbReference>
<protein>
    <submittedName>
        <fullName evidence="2">Iron ABC transporter, periplasmic iron-binding protein</fullName>
    </submittedName>
</protein>
<dbReference type="EMBL" id="CP049075">
    <property type="protein sequence ID" value="QLI05116.1"/>
    <property type="molecule type" value="Genomic_DNA"/>
</dbReference>
<keyword evidence="3" id="KW-1185">Reference proteome</keyword>
<evidence type="ECO:0000259" key="1">
    <source>
        <dbReference type="PROSITE" id="PS50983"/>
    </source>
</evidence>
<dbReference type="PROSITE" id="PS50983">
    <property type="entry name" value="FE_B12_PBP"/>
    <property type="match status" value="1"/>
</dbReference>
<proteinExistence type="predicted"/>
<name>A0A7H9CGA1_9BACT</name>
<dbReference type="Pfam" id="PF01497">
    <property type="entry name" value="Peripla_BP_2"/>
    <property type="match status" value="1"/>
</dbReference>
<dbReference type="RefSeq" id="WP_179975692.1">
    <property type="nucleotide sequence ID" value="NZ_CP049075.1"/>
</dbReference>
<evidence type="ECO:0000313" key="2">
    <source>
        <dbReference type="EMBL" id="QLI05116.1"/>
    </source>
</evidence>
<dbReference type="InterPro" id="IPR050902">
    <property type="entry name" value="ABC_Transporter_SBP"/>
</dbReference>
<dbReference type="KEGG" id="cinf:CINF_0594"/>
<dbReference type="AlphaFoldDB" id="A0A7H9CGA1"/>
<sequence length="349" mass="39366">MKKSIFVLCVSFVLLSAKQISFKDQNDNMVILNEPPKRVAMFPIPHASLSIAIDAGPKRLITINPTAKKALSEHILGRIFPSALNLSTSGIGADFTPNVEELIKLKPDFALQWGHTSSDIVEPLKKTGINLAIINYRGNEENALEWFELLGNAYDKKERVDEILSHRKSVFERIKSYVVTKSHAKSPKILTFYGRANSFQANGEGTYQHYAIKLIGAQNAVNFKGSKIISTEQLIASNPDIIILSSFDLLMPKDIYKNALFKNISAVKNKRVYKIPFGGDRWDPPTAESHFAWIWLGILAYGEDFARNFNLIDEMKKGYKILYGYDLKASDINEILRVDENKISSNYNF</sequence>
<dbReference type="InterPro" id="IPR002491">
    <property type="entry name" value="ABC_transptr_periplasmic_BD"/>
</dbReference>
<gene>
    <name evidence="2" type="ORF">CINF_0594</name>
</gene>
<reference evidence="2 3" key="1">
    <citation type="submission" date="2020-02" db="EMBL/GenBank/DDBJ databases">
        <title>Complete genome sequence of the novel Campylobacter species Candidatus Campylobacter infans.</title>
        <authorList>
            <person name="Duim B."/>
            <person name="Zomer A."/>
            <person name="van der Graaf L."/>
            <person name="Wagenaar J."/>
        </authorList>
    </citation>
    <scope>NUCLEOTIDE SEQUENCE [LARGE SCALE GENOMIC DNA]</scope>
    <source>
        <strain evidence="2 3">19S00001</strain>
    </source>
</reference>
<accession>A0A7H9CGA1</accession>